<dbReference type="AlphaFoldDB" id="I1IAZ5"/>
<dbReference type="OrthoDB" id="1911032at2759"/>
<dbReference type="PANTHER" id="PTHR33914">
    <property type="entry name" value="18S PRE-RIBOSOMAL ASSEMBLY PROTEIN GAR2-LIKE PROTEIN"/>
    <property type="match status" value="1"/>
</dbReference>
<feature type="compositionally biased region" description="Basic and acidic residues" evidence="1">
    <location>
        <begin position="75"/>
        <end position="86"/>
    </location>
</feature>
<feature type="region of interest" description="Disordered" evidence="1">
    <location>
        <begin position="124"/>
        <end position="143"/>
    </location>
</feature>
<feature type="region of interest" description="Disordered" evidence="1">
    <location>
        <begin position="345"/>
        <end position="386"/>
    </location>
</feature>
<dbReference type="Gramene" id="PNT68925">
    <property type="protein sequence ID" value="PNT68925"/>
    <property type="gene ID" value="BRADI_3g47127v3"/>
</dbReference>
<evidence type="ECO:0000313" key="2">
    <source>
        <dbReference type="EMBL" id="KQK00066.1"/>
    </source>
</evidence>
<dbReference type="InterPro" id="IPR040378">
    <property type="entry name" value="BASL"/>
</dbReference>
<name>I1IAZ5_BRADI</name>
<feature type="region of interest" description="Disordered" evidence="1">
    <location>
        <begin position="249"/>
        <end position="327"/>
    </location>
</feature>
<dbReference type="HOGENOM" id="CLU_035282_0_0_1"/>
<dbReference type="PANTHER" id="PTHR33914:SF2">
    <property type="entry name" value="OS02G0582100 PROTEIN"/>
    <property type="match status" value="1"/>
</dbReference>
<organism evidence="3">
    <name type="scientific">Brachypodium distachyon</name>
    <name type="common">Purple false brome</name>
    <name type="synonym">Trachynia distachya</name>
    <dbReference type="NCBI Taxonomy" id="15368"/>
    <lineage>
        <taxon>Eukaryota</taxon>
        <taxon>Viridiplantae</taxon>
        <taxon>Streptophyta</taxon>
        <taxon>Embryophyta</taxon>
        <taxon>Tracheophyta</taxon>
        <taxon>Spermatophyta</taxon>
        <taxon>Magnoliopsida</taxon>
        <taxon>Liliopsida</taxon>
        <taxon>Poales</taxon>
        <taxon>Poaceae</taxon>
        <taxon>BOP clade</taxon>
        <taxon>Pooideae</taxon>
        <taxon>Stipodae</taxon>
        <taxon>Brachypodieae</taxon>
        <taxon>Brachypodium</taxon>
    </lineage>
</organism>
<evidence type="ECO:0000313" key="3">
    <source>
        <dbReference type="EnsemblPlants" id="PNT68925"/>
    </source>
</evidence>
<dbReference type="Proteomes" id="UP000008810">
    <property type="component" value="Chromosome 3"/>
</dbReference>
<dbReference type="STRING" id="15368.I1IAZ5"/>
<dbReference type="ExpressionAtlas" id="I1IAZ5">
    <property type="expression patterns" value="baseline"/>
</dbReference>
<protein>
    <submittedName>
        <fullName evidence="2 3">Uncharacterized protein</fullName>
    </submittedName>
</protein>
<evidence type="ECO:0000313" key="4">
    <source>
        <dbReference type="Proteomes" id="UP000008810"/>
    </source>
</evidence>
<reference evidence="3" key="3">
    <citation type="submission" date="2018-08" db="UniProtKB">
        <authorList>
            <consortium name="EnsemblPlants"/>
        </authorList>
    </citation>
    <scope>IDENTIFICATION</scope>
    <source>
        <strain evidence="3">cv. Bd21</strain>
    </source>
</reference>
<dbReference type="EnsemblPlants" id="PNT68925">
    <property type="protein sequence ID" value="PNT68925"/>
    <property type="gene ID" value="BRADI_3g47127v3"/>
</dbReference>
<dbReference type="KEGG" id="bdi:100844489"/>
<dbReference type="EMBL" id="CM000882">
    <property type="protein sequence ID" value="PNT68925.1"/>
    <property type="molecule type" value="Genomic_DNA"/>
</dbReference>
<reference evidence="2 3" key="1">
    <citation type="journal article" date="2010" name="Nature">
        <title>Genome sequencing and analysis of the model grass Brachypodium distachyon.</title>
        <authorList>
            <consortium name="International Brachypodium Initiative"/>
        </authorList>
    </citation>
    <scope>NUCLEOTIDE SEQUENCE [LARGE SCALE GENOMIC DNA]</scope>
    <source>
        <strain evidence="2">Bd21</strain>
        <strain evidence="3">cv. Bd21</strain>
    </source>
</reference>
<feature type="compositionally biased region" description="Polar residues" evidence="1">
    <location>
        <begin position="345"/>
        <end position="355"/>
    </location>
</feature>
<dbReference type="GO" id="GO:0009786">
    <property type="term" value="P:regulation of asymmetric cell division"/>
    <property type="evidence" value="ECO:0000318"/>
    <property type="project" value="GO_Central"/>
</dbReference>
<dbReference type="EnsemblPlants" id="KQK00066">
    <property type="protein sequence ID" value="KQK00066"/>
    <property type="gene ID" value="BRADI_3g47127v3"/>
</dbReference>
<keyword evidence="4" id="KW-1185">Reference proteome</keyword>
<accession>I1IAZ5</accession>
<reference evidence="2" key="2">
    <citation type="submission" date="2017-06" db="EMBL/GenBank/DDBJ databases">
        <title>WGS assembly of Brachypodium distachyon.</title>
        <authorList>
            <consortium name="The International Brachypodium Initiative"/>
            <person name="Lucas S."/>
            <person name="Harmon-Smith M."/>
            <person name="Lail K."/>
            <person name="Tice H."/>
            <person name="Grimwood J."/>
            <person name="Bruce D."/>
            <person name="Barry K."/>
            <person name="Shu S."/>
            <person name="Lindquist E."/>
            <person name="Wang M."/>
            <person name="Pitluck S."/>
            <person name="Vogel J.P."/>
            <person name="Garvin D.F."/>
            <person name="Mockler T.C."/>
            <person name="Schmutz J."/>
            <person name="Rokhsar D."/>
            <person name="Bevan M.W."/>
        </authorList>
    </citation>
    <scope>NUCLEOTIDE SEQUENCE</scope>
    <source>
        <strain evidence="2">Bd21</strain>
    </source>
</reference>
<dbReference type="RefSeq" id="XP_010235605.1">
    <property type="nucleotide sequence ID" value="XM_010237303.3"/>
</dbReference>
<evidence type="ECO:0000256" key="1">
    <source>
        <dbReference type="SAM" id="MobiDB-lite"/>
    </source>
</evidence>
<dbReference type="eggNOG" id="ENOG502QWDI">
    <property type="taxonomic scope" value="Eukaryota"/>
</dbReference>
<dbReference type="OMA" id="PSIMCNP"/>
<feature type="region of interest" description="Disordered" evidence="1">
    <location>
        <begin position="68"/>
        <end position="96"/>
    </location>
</feature>
<dbReference type="EMBL" id="CM000882">
    <property type="protein sequence ID" value="KQK00066.1"/>
    <property type="molecule type" value="Genomic_DNA"/>
</dbReference>
<dbReference type="Gramene" id="KQK00066">
    <property type="protein sequence ID" value="KQK00066"/>
    <property type="gene ID" value="BRADI_3g47127v3"/>
</dbReference>
<dbReference type="GeneID" id="100844489"/>
<sequence>MKLVCRSEHFAKKMVEDKNPAQDMVDITGHVVHESASYDKDVVEIKLPDSDISSDYCGNFVKDVCIDDGQPPPRKISEGKVADEKPSPNFDYQKIHANGDPRYGVADYATKSAHEVKPEIVLPVGFAPDSNNEKQYSSREEYDLEGRSKLTNIAGDLSEKKISLEELLRLESAEESQQKGAVSSENSQNHMPSLHGEAVGQVSLNDCYGIEAIASETSELVNNNVYSNEDAGDFLATTSIERDAAASFDARGPNQVDHYNPFVGHGSPEGTCQPECSTSADIDAASTGPICTAEKTDEVKTDEPRIDALSSSITESKSSEKSNDQDESIAIVHEAITGEVDETAVATTSSTNNLDPNAANGDNNKKLENDDITPVHDSTQSDEGSCLDTMNHDVVSKSSMQTEKDNLGEQMVTNSPKVTSEIGHGYPPFEPGLFGPSIMSAPVSNSGHIAYSGNISIRSDSSTTSTRSFAFPVLQRDGISSPVRMAKGERRRIRRRRSWRKGLLCCKF</sequence>
<gene>
    <name evidence="3" type="primary">LOC100844489</name>
    <name evidence="2" type="ORF">BRADI_3g47127v3</name>
</gene>
<dbReference type="RefSeq" id="XP_010235604.1">
    <property type="nucleotide sequence ID" value="XM_010237302.3"/>
</dbReference>
<proteinExistence type="predicted"/>
<feature type="compositionally biased region" description="Basic and acidic residues" evidence="1">
    <location>
        <begin position="294"/>
        <end position="306"/>
    </location>
</feature>